<reference evidence="2 3" key="1">
    <citation type="submission" date="2015-07" db="EMBL/GenBank/DDBJ databases">
        <title>Genome sequence of Levilinea saccharolytica DSM 16555.</title>
        <authorList>
            <person name="Hemp J."/>
            <person name="Ward L.M."/>
            <person name="Pace L.A."/>
            <person name="Fischer W.W."/>
        </authorList>
    </citation>
    <scope>NUCLEOTIDE SEQUENCE [LARGE SCALE GENOMIC DNA]</scope>
    <source>
        <strain evidence="2 3">KIBI-1</strain>
    </source>
</reference>
<evidence type="ECO:0000313" key="3">
    <source>
        <dbReference type="Proteomes" id="UP000050501"/>
    </source>
</evidence>
<gene>
    <name evidence="2" type="ORF">ADN01_15370</name>
</gene>
<sequence length="135" mass="15006">MTPEEVNRLYPEQDVQSPYARQGAEVESKPLPASGAGASALEYIRNLELARRNIQLVGEASESNTSQEKRPASSGLANENEQILAGRVQQNWRKIIICEGVELHLLEGISAEDDPKIKQLLMYIDQLFDDKAQKG</sequence>
<dbReference type="Proteomes" id="UP000050501">
    <property type="component" value="Unassembled WGS sequence"/>
</dbReference>
<evidence type="ECO:0000313" key="2">
    <source>
        <dbReference type="EMBL" id="KPL77951.1"/>
    </source>
</evidence>
<feature type="region of interest" description="Disordered" evidence="1">
    <location>
        <begin position="1"/>
        <end position="34"/>
    </location>
</feature>
<feature type="region of interest" description="Disordered" evidence="1">
    <location>
        <begin position="57"/>
        <end position="80"/>
    </location>
</feature>
<name>A0A0P6X4E2_9CHLR</name>
<keyword evidence="3" id="KW-1185">Reference proteome</keyword>
<protein>
    <submittedName>
        <fullName evidence="2">Uncharacterized protein</fullName>
    </submittedName>
</protein>
<accession>A0A0P6X4E2</accession>
<dbReference type="EMBL" id="LGCM01000058">
    <property type="protein sequence ID" value="KPL77951.1"/>
    <property type="molecule type" value="Genomic_DNA"/>
</dbReference>
<dbReference type="AlphaFoldDB" id="A0A0P6X4E2"/>
<comment type="caution">
    <text evidence="2">The sequence shown here is derived from an EMBL/GenBank/DDBJ whole genome shotgun (WGS) entry which is preliminary data.</text>
</comment>
<organism evidence="2 3">
    <name type="scientific">Levilinea saccharolytica</name>
    <dbReference type="NCBI Taxonomy" id="229921"/>
    <lineage>
        <taxon>Bacteria</taxon>
        <taxon>Bacillati</taxon>
        <taxon>Chloroflexota</taxon>
        <taxon>Anaerolineae</taxon>
        <taxon>Anaerolineales</taxon>
        <taxon>Anaerolineaceae</taxon>
        <taxon>Levilinea</taxon>
    </lineage>
</organism>
<proteinExistence type="predicted"/>
<evidence type="ECO:0000256" key="1">
    <source>
        <dbReference type="SAM" id="MobiDB-lite"/>
    </source>
</evidence>